<dbReference type="InterPro" id="IPR013087">
    <property type="entry name" value="Znf_C2H2_type"/>
</dbReference>
<sequence length="381" mass="43051">MFVEHKPEYLSSTQSHTPPSCHSMASSFSEPWEAAIMTPTTPPRSSNCVKLENEYATSSSSFYNTPEKFGASLEYSQLSHIPEDSMSAYLNVPIEFSRDMQASTNNSFMMYNTLEYDGLPGTTGSQGLSSVAPSLDMDPYSPSGSGSSQASADFVVPSQTTFLNALEFQSPMKAVGSMHFDLSYDSPTSSHFASDFPMDNSPTGNLASSMTYFMPQSFDYKSASATPQKPQFRQPICSGLPSSLALRQVTNIPSLKRETTALVKRKLKREVREDIPPNMKVHPEAKHQCMWLNCDRKFQRKEHLRRHERKHAGTDAFPCIFCEKVFNRCDNLKQHVWIHCQPKKKASRTDYYPEAILEFNRMNTKKRKPVRTPVPKAEWQD</sequence>
<evidence type="ECO:0000313" key="9">
    <source>
        <dbReference type="Proteomes" id="UP000016922"/>
    </source>
</evidence>
<evidence type="ECO:0000256" key="5">
    <source>
        <dbReference type="PROSITE-ProRule" id="PRU00042"/>
    </source>
</evidence>
<accession>S3D5U8</accession>
<organism evidence="8 9">
    <name type="scientific">Glarea lozoyensis (strain ATCC 20868 / MF5171)</name>
    <dbReference type="NCBI Taxonomy" id="1116229"/>
    <lineage>
        <taxon>Eukaryota</taxon>
        <taxon>Fungi</taxon>
        <taxon>Dikarya</taxon>
        <taxon>Ascomycota</taxon>
        <taxon>Pezizomycotina</taxon>
        <taxon>Leotiomycetes</taxon>
        <taxon>Helotiales</taxon>
        <taxon>Helotiaceae</taxon>
        <taxon>Glarea</taxon>
    </lineage>
</organism>
<evidence type="ECO:0000256" key="4">
    <source>
        <dbReference type="ARBA" id="ARBA00022833"/>
    </source>
</evidence>
<dbReference type="PANTHER" id="PTHR24408">
    <property type="entry name" value="ZINC FINGER PROTEIN"/>
    <property type="match status" value="1"/>
</dbReference>
<evidence type="ECO:0000259" key="7">
    <source>
        <dbReference type="PROSITE" id="PS50157"/>
    </source>
</evidence>
<feature type="region of interest" description="Disordered" evidence="6">
    <location>
        <begin position="1"/>
        <end position="20"/>
    </location>
</feature>
<dbReference type="OMA" id="KFQRKEH"/>
<evidence type="ECO:0000313" key="8">
    <source>
        <dbReference type="EMBL" id="EPE33135.1"/>
    </source>
</evidence>
<feature type="compositionally biased region" description="Low complexity" evidence="6">
    <location>
        <begin position="141"/>
        <end position="151"/>
    </location>
</feature>
<feature type="domain" description="C2H2-type" evidence="7">
    <location>
        <begin position="287"/>
        <end position="316"/>
    </location>
</feature>
<keyword evidence="3 5" id="KW-0863">Zinc-finger</keyword>
<name>S3D5U8_GLAL2</name>
<dbReference type="GO" id="GO:0008270">
    <property type="term" value="F:zinc ion binding"/>
    <property type="evidence" value="ECO:0007669"/>
    <property type="project" value="UniProtKB-KW"/>
</dbReference>
<dbReference type="SMART" id="SM00355">
    <property type="entry name" value="ZnF_C2H2"/>
    <property type="match status" value="2"/>
</dbReference>
<dbReference type="GeneID" id="19465201"/>
<evidence type="ECO:0000256" key="1">
    <source>
        <dbReference type="ARBA" id="ARBA00022723"/>
    </source>
</evidence>
<dbReference type="RefSeq" id="XP_008079752.1">
    <property type="nucleotide sequence ID" value="XM_008081561.1"/>
</dbReference>
<keyword evidence="2" id="KW-0677">Repeat</keyword>
<dbReference type="OrthoDB" id="654211at2759"/>
<dbReference type="SUPFAM" id="SSF57667">
    <property type="entry name" value="beta-beta-alpha zinc fingers"/>
    <property type="match status" value="1"/>
</dbReference>
<dbReference type="PROSITE" id="PS50157">
    <property type="entry name" value="ZINC_FINGER_C2H2_2"/>
    <property type="match status" value="2"/>
</dbReference>
<keyword evidence="1" id="KW-0479">Metal-binding</keyword>
<dbReference type="GO" id="GO:0000981">
    <property type="term" value="F:DNA-binding transcription factor activity, RNA polymerase II-specific"/>
    <property type="evidence" value="ECO:0007669"/>
    <property type="project" value="TreeGrafter"/>
</dbReference>
<dbReference type="GO" id="GO:0043565">
    <property type="term" value="F:sequence-specific DNA binding"/>
    <property type="evidence" value="ECO:0007669"/>
    <property type="project" value="TreeGrafter"/>
</dbReference>
<evidence type="ECO:0000256" key="2">
    <source>
        <dbReference type="ARBA" id="ARBA00022737"/>
    </source>
</evidence>
<protein>
    <submittedName>
        <fullName evidence="8">C2H2 and C2HC zinc finger</fullName>
    </submittedName>
</protein>
<feature type="region of interest" description="Disordered" evidence="6">
    <location>
        <begin position="125"/>
        <end position="151"/>
    </location>
</feature>
<dbReference type="eggNOG" id="KOG1721">
    <property type="taxonomic scope" value="Eukaryota"/>
</dbReference>
<dbReference type="Gene3D" id="3.30.160.60">
    <property type="entry name" value="Classic Zinc Finger"/>
    <property type="match status" value="2"/>
</dbReference>
<dbReference type="PANTHER" id="PTHR24408:SF20">
    <property type="entry name" value="ZINC FINGER PROTEIN PLAGL2"/>
    <property type="match status" value="1"/>
</dbReference>
<dbReference type="EMBL" id="KE145358">
    <property type="protein sequence ID" value="EPE33135.1"/>
    <property type="molecule type" value="Genomic_DNA"/>
</dbReference>
<dbReference type="KEGG" id="glz:GLAREA_06147"/>
<dbReference type="HOGENOM" id="CLU_725726_0_0_1"/>
<evidence type="ECO:0000256" key="3">
    <source>
        <dbReference type="ARBA" id="ARBA00022771"/>
    </source>
</evidence>
<proteinExistence type="predicted"/>
<dbReference type="InterPro" id="IPR036236">
    <property type="entry name" value="Znf_C2H2_sf"/>
</dbReference>
<dbReference type="GO" id="GO:0005634">
    <property type="term" value="C:nucleus"/>
    <property type="evidence" value="ECO:0007669"/>
    <property type="project" value="TreeGrafter"/>
</dbReference>
<evidence type="ECO:0000256" key="6">
    <source>
        <dbReference type="SAM" id="MobiDB-lite"/>
    </source>
</evidence>
<feature type="domain" description="C2H2-type" evidence="7">
    <location>
        <begin position="317"/>
        <end position="344"/>
    </location>
</feature>
<keyword evidence="4" id="KW-0862">Zinc</keyword>
<keyword evidence="9" id="KW-1185">Reference proteome</keyword>
<dbReference type="Proteomes" id="UP000016922">
    <property type="component" value="Unassembled WGS sequence"/>
</dbReference>
<gene>
    <name evidence="8" type="ORF">GLAREA_06147</name>
</gene>
<reference evidence="8 9" key="1">
    <citation type="journal article" date="2013" name="BMC Genomics">
        <title>Genomics-driven discovery of the pneumocandin biosynthetic gene cluster in the fungus Glarea lozoyensis.</title>
        <authorList>
            <person name="Chen L."/>
            <person name="Yue Q."/>
            <person name="Zhang X."/>
            <person name="Xiang M."/>
            <person name="Wang C."/>
            <person name="Li S."/>
            <person name="Che Y."/>
            <person name="Ortiz-Lopez F.J."/>
            <person name="Bills G.F."/>
            <person name="Liu X."/>
            <person name="An Z."/>
        </authorList>
    </citation>
    <scope>NUCLEOTIDE SEQUENCE [LARGE SCALE GENOMIC DNA]</scope>
    <source>
        <strain evidence="9">ATCC 20868 / MF5171</strain>
    </source>
</reference>
<dbReference type="PROSITE" id="PS00028">
    <property type="entry name" value="ZINC_FINGER_C2H2_1"/>
    <property type="match status" value="2"/>
</dbReference>
<dbReference type="AlphaFoldDB" id="S3D5U8"/>
<dbReference type="STRING" id="1116229.S3D5U8"/>
<feature type="compositionally biased region" description="Polar residues" evidence="6">
    <location>
        <begin position="10"/>
        <end position="20"/>
    </location>
</feature>